<comment type="similarity">
    <text evidence="1">Belongs to the universal stress protein A family.</text>
</comment>
<protein>
    <submittedName>
        <fullName evidence="7">Bifunctional serine/threonine-protein kinase/universal stress protein</fullName>
    </submittedName>
</protein>
<evidence type="ECO:0000259" key="6">
    <source>
        <dbReference type="PROSITE" id="PS50011"/>
    </source>
</evidence>
<dbReference type="Pfam" id="PF00069">
    <property type="entry name" value="Pkinase"/>
    <property type="match status" value="1"/>
</dbReference>
<dbReference type="InterPro" id="IPR000719">
    <property type="entry name" value="Prot_kinase_dom"/>
</dbReference>
<dbReference type="CDD" id="cd00293">
    <property type="entry name" value="USP-like"/>
    <property type="match status" value="1"/>
</dbReference>
<dbReference type="EMBL" id="CP157484">
    <property type="protein sequence ID" value="XBO38980.1"/>
    <property type="molecule type" value="Genomic_DNA"/>
</dbReference>
<dbReference type="InterPro" id="IPR011009">
    <property type="entry name" value="Kinase-like_dom_sf"/>
</dbReference>
<gene>
    <name evidence="7" type="ORF">ABEG18_25420</name>
</gene>
<dbReference type="InterPro" id="IPR006016">
    <property type="entry name" value="UspA"/>
</dbReference>
<dbReference type="SUPFAM" id="SSF52402">
    <property type="entry name" value="Adenine nucleotide alpha hydrolases-like"/>
    <property type="match status" value="1"/>
</dbReference>
<dbReference type="InterPro" id="IPR014729">
    <property type="entry name" value="Rossmann-like_a/b/a_fold"/>
</dbReference>
<dbReference type="PROSITE" id="PS00108">
    <property type="entry name" value="PROTEIN_KINASE_ST"/>
    <property type="match status" value="1"/>
</dbReference>
<proteinExistence type="inferred from homology"/>
<name>A0AAU7JFJ6_9HYPH</name>
<dbReference type="SUPFAM" id="SSF56112">
    <property type="entry name" value="Protein kinase-like (PK-like)"/>
    <property type="match status" value="1"/>
</dbReference>
<evidence type="ECO:0000256" key="2">
    <source>
        <dbReference type="ARBA" id="ARBA00022679"/>
    </source>
</evidence>
<dbReference type="Pfam" id="PF00582">
    <property type="entry name" value="Usp"/>
    <property type="match status" value="1"/>
</dbReference>
<dbReference type="Gene3D" id="3.40.50.620">
    <property type="entry name" value="HUPs"/>
    <property type="match status" value="1"/>
</dbReference>
<dbReference type="SMART" id="SM00220">
    <property type="entry name" value="S_TKc"/>
    <property type="match status" value="1"/>
</dbReference>
<dbReference type="CDD" id="cd14014">
    <property type="entry name" value="STKc_PknB_like"/>
    <property type="match status" value="1"/>
</dbReference>
<dbReference type="RefSeq" id="WP_406855819.1">
    <property type="nucleotide sequence ID" value="NZ_CP157484.1"/>
</dbReference>
<dbReference type="Gene3D" id="1.10.510.10">
    <property type="entry name" value="Transferase(Phosphotransferase) domain 1"/>
    <property type="match status" value="1"/>
</dbReference>
<keyword evidence="3" id="KW-0547">Nucleotide-binding</keyword>
<dbReference type="GO" id="GO:0004674">
    <property type="term" value="F:protein serine/threonine kinase activity"/>
    <property type="evidence" value="ECO:0007669"/>
    <property type="project" value="TreeGrafter"/>
</dbReference>
<keyword evidence="4 7" id="KW-0418">Kinase</keyword>
<dbReference type="PRINTS" id="PR01438">
    <property type="entry name" value="UNVRSLSTRESS"/>
</dbReference>
<evidence type="ECO:0000256" key="3">
    <source>
        <dbReference type="ARBA" id="ARBA00022741"/>
    </source>
</evidence>
<dbReference type="InterPro" id="IPR008271">
    <property type="entry name" value="Ser/Thr_kinase_AS"/>
</dbReference>
<dbReference type="PROSITE" id="PS50011">
    <property type="entry name" value="PROTEIN_KINASE_DOM"/>
    <property type="match status" value="1"/>
</dbReference>
<evidence type="ECO:0000256" key="5">
    <source>
        <dbReference type="ARBA" id="ARBA00022840"/>
    </source>
</evidence>
<evidence type="ECO:0000256" key="4">
    <source>
        <dbReference type="ARBA" id="ARBA00022777"/>
    </source>
</evidence>
<dbReference type="InterPro" id="IPR006015">
    <property type="entry name" value="Universal_stress_UspA"/>
</dbReference>
<sequence>MGPLRQQVGDVIDGFVLEECVHRTVMSSLWRVSRPDAGEGQPRLVMKIPALKPGDDVSAIVGFELEQMILPRLSGPHAPRFVAAGDFTHVPYVVMEWVDGESLLAIARTAPVPPARVAEIGARIARALQDLHRQHVIHLDLKPANILLRPSGEAVFIDFGLSRHDELPDLLGEESDVPMGTSPYISPEQVLGVRSEPKSDHFALGCILYELVTGKQPFGEPSGKAGMMRRFWRDPTPPRAIAPDCPPWLQDVILRCLSVDPARRFASAAQLAFALENPEKVELTWRAAKLHRDGFWTVLRRRLATRRSAARPQARIAAQLDSAPIVLAAVDLQSGHDELALRLRTHAERIFAAEPGARLVCVTVLKTALLSLEDSAPRNGGNAYVQRLVELQDWARGLKAPTDSISFHVLEAVDPAAALIEYARKNQVDHIVIGARGSSALRRYLGSVSSQVVAEAPCTVTVVRLHG</sequence>
<keyword evidence="2" id="KW-0808">Transferase</keyword>
<evidence type="ECO:0000313" key="7">
    <source>
        <dbReference type="EMBL" id="XBO38980.1"/>
    </source>
</evidence>
<reference evidence="7" key="1">
    <citation type="submission" date="2024-05" db="EMBL/GenBank/DDBJ databases">
        <authorList>
            <person name="Kim S."/>
            <person name="Heo J."/>
            <person name="Choi H."/>
            <person name="Choi Y."/>
            <person name="Kwon S.-W."/>
            <person name="Kim Y."/>
        </authorList>
    </citation>
    <scope>NUCLEOTIDE SEQUENCE</scope>
    <source>
        <strain evidence="7">KACC 23698</strain>
    </source>
</reference>
<organism evidence="7">
    <name type="scientific">Alsobacter sp. KACC 23698</name>
    <dbReference type="NCBI Taxonomy" id="3149229"/>
    <lineage>
        <taxon>Bacteria</taxon>
        <taxon>Pseudomonadati</taxon>
        <taxon>Pseudomonadota</taxon>
        <taxon>Alphaproteobacteria</taxon>
        <taxon>Hyphomicrobiales</taxon>
        <taxon>Alsobacteraceae</taxon>
        <taxon>Alsobacter</taxon>
    </lineage>
</organism>
<dbReference type="PANTHER" id="PTHR43289">
    <property type="entry name" value="MITOGEN-ACTIVATED PROTEIN KINASE KINASE KINASE 20-RELATED"/>
    <property type="match status" value="1"/>
</dbReference>
<dbReference type="AlphaFoldDB" id="A0AAU7JFJ6"/>
<keyword evidence="5" id="KW-0067">ATP-binding</keyword>
<accession>A0AAU7JFJ6</accession>
<dbReference type="GO" id="GO:0005524">
    <property type="term" value="F:ATP binding"/>
    <property type="evidence" value="ECO:0007669"/>
    <property type="project" value="UniProtKB-KW"/>
</dbReference>
<dbReference type="PANTHER" id="PTHR43289:SF34">
    <property type="entry name" value="SERINE_THREONINE-PROTEIN KINASE YBDM-RELATED"/>
    <property type="match status" value="1"/>
</dbReference>
<feature type="domain" description="Protein kinase" evidence="6">
    <location>
        <begin position="15"/>
        <end position="280"/>
    </location>
</feature>
<evidence type="ECO:0000256" key="1">
    <source>
        <dbReference type="ARBA" id="ARBA00008791"/>
    </source>
</evidence>